<keyword evidence="2" id="KW-1185">Reference proteome</keyword>
<evidence type="ECO:0000313" key="2">
    <source>
        <dbReference type="Proteomes" id="UP000003704"/>
    </source>
</evidence>
<evidence type="ECO:0000313" key="1">
    <source>
        <dbReference type="EMBL" id="EIT67762.1"/>
    </source>
</evidence>
<protein>
    <submittedName>
        <fullName evidence="1">Uncharacterized protein</fullName>
    </submittedName>
</protein>
<dbReference type="Proteomes" id="UP000003704">
    <property type="component" value="Unassembled WGS sequence"/>
</dbReference>
<proteinExistence type="predicted"/>
<dbReference type="EMBL" id="AKGD01000004">
    <property type="protein sequence ID" value="EIT67762.1"/>
    <property type="molecule type" value="Genomic_DNA"/>
</dbReference>
<dbReference type="STRING" id="1172194.WQQ_41970"/>
<dbReference type="AlphaFoldDB" id="I7Z7Z8"/>
<reference evidence="1 2" key="1">
    <citation type="journal article" date="2012" name="J. Bacteriol.">
        <title>Genome Sequence of n-Alkane-Degrading Hydrocarboniphaga effusa Strain AP103T (ATCC BAA-332T).</title>
        <authorList>
            <person name="Chang H.K."/>
            <person name="Zylstra G.J."/>
            <person name="Chae J.C."/>
        </authorList>
    </citation>
    <scope>NUCLEOTIDE SEQUENCE [LARGE SCALE GENOMIC DNA]</scope>
    <source>
        <strain evidence="1 2">AP103</strain>
    </source>
</reference>
<sequence length="41" mass="4591">METSWIWAGAGTTMPVAPWLRARYVRTHSIASNVIAQSRSM</sequence>
<accession>I7Z7Z8</accession>
<organism evidence="1 2">
    <name type="scientific">Hydrocarboniphaga effusa AP103</name>
    <dbReference type="NCBI Taxonomy" id="1172194"/>
    <lineage>
        <taxon>Bacteria</taxon>
        <taxon>Pseudomonadati</taxon>
        <taxon>Pseudomonadota</taxon>
        <taxon>Gammaproteobacteria</taxon>
        <taxon>Nevskiales</taxon>
        <taxon>Nevskiaceae</taxon>
        <taxon>Hydrocarboniphaga</taxon>
    </lineage>
</organism>
<comment type="caution">
    <text evidence="1">The sequence shown here is derived from an EMBL/GenBank/DDBJ whole genome shotgun (WGS) entry which is preliminary data.</text>
</comment>
<name>I7Z7Z8_9GAMM</name>
<gene>
    <name evidence="1" type="ORF">WQQ_41970</name>
</gene>